<name>C4JXQ8_UNCRE</name>
<gene>
    <name evidence="1" type="ORF">UREG_07846</name>
</gene>
<dbReference type="GeneID" id="8440297"/>
<dbReference type="HOGENOM" id="CLU_1074407_0_0_1"/>
<dbReference type="Proteomes" id="UP000002058">
    <property type="component" value="Unassembled WGS sequence"/>
</dbReference>
<evidence type="ECO:0008006" key="3">
    <source>
        <dbReference type="Google" id="ProtNLM"/>
    </source>
</evidence>
<dbReference type="STRING" id="336963.C4JXQ8"/>
<dbReference type="EMBL" id="CH476619">
    <property type="protein sequence ID" value="EEP82981.1"/>
    <property type="molecule type" value="Genomic_DNA"/>
</dbReference>
<dbReference type="InterPro" id="IPR036869">
    <property type="entry name" value="J_dom_sf"/>
</dbReference>
<dbReference type="Gene3D" id="1.10.287.110">
    <property type="entry name" value="DnaJ domain"/>
    <property type="match status" value="1"/>
</dbReference>
<dbReference type="CDD" id="cd06257">
    <property type="entry name" value="DnaJ"/>
    <property type="match status" value="1"/>
</dbReference>
<protein>
    <recommendedName>
        <fullName evidence="3">J domain-containing protein</fullName>
    </recommendedName>
</protein>
<dbReference type="SUPFAM" id="SSF46565">
    <property type="entry name" value="Chaperone J-domain"/>
    <property type="match status" value="1"/>
</dbReference>
<organism evidence="1 2">
    <name type="scientific">Uncinocarpus reesii (strain UAMH 1704)</name>
    <dbReference type="NCBI Taxonomy" id="336963"/>
    <lineage>
        <taxon>Eukaryota</taxon>
        <taxon>Fungi</taxon>
        <taxon>Dikarya</taxon>
        <taxon>Ascomycota</taxon>
        <taxon>Pezizomycotina</taxon>
        <taxon>Eurotiomycetes</taxon>
        <taxon>Eurotiomycetidae</taxon>
        <taxon>Onygenales</taxon>
        <taxon>Onygenaceae</taxon>
        <taxon>Uncinocarpus</taxon>
    </lineage>
</organism>
<reference evidence="2" key="1">
    <citation type="journal article" date="2009" name="Genome Res.">
        <title>Comparative genomic analyses of the human fungal pathogens Coccidioides and their relatives.</title>
        <authorList>
            <person name="Sharpton T.J."/>
            <person name="Stajich J.E."/>
            <person name="Rounsley S.D."/>
            <person name="Gardner M.J."/>
            <person name="Wortman J.R."/>
            <person name="Jordar V.S."/>
            <person name="Maiti R."/>
            <person name="Kodira C.D."/>
            <person name="Neafsey D.E."/>
            <person name="Zeng Q."/>
            <person name="Hung C.-Y."/>
            <person name="McMahan C."/>
            <person name="Muszewska A."/>
            <person name="Grynberg M."/>
            <person name="Mandel M.A."/>
            <person name="Kellner E.M."/>
            <person name="Barker B.M."/>
            <person name="Galgiani J.N."/>
            <person name="Orbach M.J."/>
            <person name="Kirkland T.N."/>
            <person name="Cole G.T."/>
            <person name="Henn M.R."/>
            <person name="Birren B.W."/>
            <person name="Taylor J.W."/>
        </authorList>
    </citation>
    <scope>NUCLEOTIDE SEQUENCE [LARGE SCALE GENOMIC DNA]</scope>
    <source>
        <strain evidence="2">UAMH 1704</strain>
    </source>
</reference>
<dbReference type="VEuPathDB" id="FungiDB:UREG_07846"/>
<sequence>MADSVDYYKVLEVDPSATQQQIRDAYKRSPETPRVRRRTPHLVLCKSHRGTNAHPPPQSESFSSDQFGSMFEEMLREESMAADAAEAAGGYFWSVLGGLSGGAIGFIVANFPGAVAGAVAGNRLGAVRDKKGKSVYQVFQELPQEDKAKLLSRLAARVLQSAETLKILNGWSENSSMTKQSVEMSPGAAACNQTQSSFRSHAVTPTSTSAWNVSLPDVPRASRSGRDWHFILLLRFASPLIQTWLAIPHWTPTTVDIVG</sequence>
<dbReference type="AlphaFoldDB" id="C4JXQ8"/>
<dbReference type="OrthoDB" id="442087at2759"/>
<dbReference type="InParanoid" id="C4JXQ8"/>
<dbReference type="RefSeq" id="XP_002583073.1">
    <property type="nucleotide sequence ID" value="XM_002583027.1"/>
</dbReference>
<dbReference type="eggNOG" id="KOG0714">
    <property type="taxonomic scope" value="Eukaryota"/>
</dbReference>
<evidence type="ECO:0000313" key="1">
    <source>
        <dbReference type="EMBL" id="EEP82981.1"/>
    </source>
</evidence>
<keyword evidence="2" id="KW-1185">Reference proteome</keyword>
<accession>C4JXQ8</accession>
<proteinExistence type="predicted"/>
<evidence type="ECO:0000313" key="2">
    <source>
        <dbReference type="Proteomes" id="UP000002058"/>
    </source>
</evidence>
<dbReference type="KEGG" id="ure:UREG_07846"/>
<dbReference type="InterPro" id="IPR001623">
    <property type="entry name" value="DnaJ_domain"/>
</dbReference>